<dbReference type="HOGENOM" id="CLU_004785_1_0_6"/>
<dbReference type="Pfam" id="PF13558">
    <property type="entry name" value="SbcC_Walker_B"/>
    <property type="match status" value="1"/>
</dbReference>
<feature type="coiled-coil region" evidence="1">
    <location>
        <begin position="364"/>
        <end position="408"/>
    </location>
</feature>
<feature type="coiled-coil region" evidence="1">
    <location>
        <begin position="436"/>
        <end position="491"/>
    </location>
</feature>
<keyword evidence="4" id="KW-1185">Reference proteome</keyword>
<dbReference type="OrthoDB" id="9795626at2"/>
<evidence type="ECO:0000256" key="1">
    <source>
        <dbReference type="SAM" id="Coils"/>
    </source>
</evidence>
<feature type="coiled-coil region" evidence="1">
    <location>
        <begin position="216"/>
        <end position="324"/>
    </location>
</feature>
<protein>
    <submittedName>
        <fullName evidence="3">SMC domain protein</fullName>
    </submittedName>
</protein>
<dbReference type="SUPFAM" id="SSF52540">
    <property type="entry name" value="P-loop containing nucleoside triphosphate hydrolases"/>
    <property type="match status" value="2"/>
</dbReference>
<dbReference type="EMBL" id="CP001798">
    <property type="protein sequence ID" value="ADE15087.1"/>
    <property type="molecule type" value="Genomic_DNA"/>
</dbReference>
<dbReference type="Pfam" id="PF13555">
    <property type="entry name" value="AAA_29"/>
    <property type="match status" value="1"/>
</dbReference>
<dbReference type="GO" id="GO:0016887">
    <property type="term" value="F:ATP hydrolysis activity"/>
    <property type="evidence" value="ECO:0007669"/>
    <property type="project" value="InterPro"/>
</dbReference>
<dbReference type="PANTHER" id="PTHR32114:SF2">
    <property type="entry name" value="ABC TRANSPORTER ABCH.3"/>
    <property type="match status" value="1"/>
</dbReference>
<dbReference type="Gene3D" id="3.40.50.300">
    <property type="entry name" value="P-loop containing nucleotide triphosphate hydrolases"/>
    <property type="match status" value="2"/>
</dbReference>
<evidence type="ECO:0000313" key="3">
    <source>
        <dbReference type="EMBL" id="ADE15087.1"/>
    </source>
</evidence>
<keyword evidence="1" id="KW-0175">Coiled coil</keyword>
<dbReference type="eggNOG" id="COG0419">
    <property type="taxonomic scope" value="Bacteria"/>
</dbReference>
<feature type="compositionally biased region" description="Basic and acidic residues" evidence="2">
    <location>
        <begin position="869"/>
        <end position="878"/>
    </location>
</feature>
<feature type="region of interest" description="Disordered" evidence="2">
    <location>
        <begin position="860"/>
        <end position="900"/>
    </location>
</feature>
<feature type="coiled-coil region" evidence="1">
    <location>
        <begin position="576"/>
        <end position="659"/>
    </location>
</feature>
<dbReference type="Proteomes" id="UP000001844">
    <property type="component" value="Chromosome"/>
</dbReference>
<evidence type="ECO:0000313" key="4">
    <source>
        <dbReference type="Proteomes" id="UP000001844"/>
    </source>
</evidence>
<feature type="coiled-coil region" evidence="1">
    <location>
        <begin position="954"/>
        <end position="1015"/>
    </location>
</feature>
<gene>
    <name evidence="3" type="ordered locus">Nhal_1979</name>
</gene>
<dbReference type="InterPro" id="IPR027417">
    <property type="entry name" value="P-loop_NTPase"/>
</dbReference>
<accession>D5C3W5</accession>
<dbReference type="RefSeq" id="WP_013032953.1">
    <property type="nucleotide sequence ID" value="NC_013960.1"/>
</dbReference>
<feature type="coiled-coil region" evidence="1">
    <location>
        <begin position="707"/>
        <end position="783"/>
    </location>
</feature>
<feature type="region of interest" description="Disordered" evidence="2">
    <location>
        <begin position="826"/>
        <end position="848"/>
    </location>
</feature>
<dbReference type="KEGG" id="nhl:Nhal_1979"/>
<dbReference type="AlphaFoldDB" id="D5C3W5"/>
<feature type="compositionally biased region" description="Basic and acidic residues" evidence="2">
    <location>
        <begin position="827"/>
        <end position="841"/>
    </location>
</feature>
<organism evidence="3 4">
    <name type="scientific">Nitrosococcus halophilus (strain Nc4)</name>
    <dbReference type="NCBI Taxonomy" id="472759"/>
    <lineage>
        <taxon>Bacteria</taxon>
        <taxon>Pseudomonadati</taxon>
        <taxon>Pseudomonadota</taxon>
        <taxon>Gammaproteobacteria</taxon>
        <taxon>Chromatiales</taxon>
        <taxon>Chromatiaceae</taxon>
        <taxon>Nitrosococcus</taxon>
    </lineage>
</organism>
<sequence>MKILSLRLKNINSLKGEWKIDFTVPEFAANGLFAITGPTGAGKSSLLDAICLALYHQTPRLKVSGESNELMTRHTGEALAEVEFEVKGEAYRAFWSQRRARYKSEGKLQSPQVELAKADGTIIADKIGEKLHLISELTGLDFGRFTKSMLLAQGGFAAFLNAVPNERAELLEELTGTEIYGEISRRVYERKRQEEVRFNVLKARVEGVELLEEETLTTLRREQHTLEEKEKTLKQDLQQLTQQKQWLEKIEEAETQQAQARSHWQRVQEKIKAQQGALQKLEQALPALKLRPHYLEVQASQKALAEAEHNREVEQQQAAEKDRALAAIKQHVQQQQTWFAQQREAWEKTENLLNEQVVPLDNQIAELHREKNKLCSRIKETSDRQVALDEQAQKLQQQQAQTQRALKTAIEYLQAHASQEKLGEQLPLWWEQFERRQQLFQQQQQLQAALETQQEEILKSDARIQQQTEAIKQGEQALKALEAQYQKTLADKNRILNHTPETQWRERQQQLMEAAPQRFKLTTLHSQYQERQERQREQAAALVESQQKLKTQQTALEGTQRCYRREQQCLNDLHRVLELEQRIVSLEQHRDQLQEGEACPLCGSKEHPAVAAYQEIDLSATQQRQQQQEQQLESLRAQEEQQKAAVIQWENECRHLEQALKEGHQVLENLHGEWTQTTAPLGVSLSLHHPQEIVRWLAQREQEAVQIKQLIGQLDDFDQQLREQKEALIQARQSLSDVQHQQALAEQQKTAQMKSCQEQQQHLEERQKEFQELENKLSGTLGELPALDTQTQWLARQQGLWQAYQGMAQQRQERQTELTQFQMEQTQLEREQNQNQKEKNQLSEQLSQMETQLAQYTKQRHQLLGNRTVTEERSRGREALATAEQALSQSKQQQERAQAEMNQLQGALETLKHTIQTQQTHYQKARQEWQAALQASHFPDQESFEQALLPPEEYDRLTQLKEQLNRESSQAEALYQKAEKTLQLLRQTPLTPQPLAQVRENLEERQQQLHQLMKRQGEIKQTLTADRERREAQKKNFMEIERQQETYDLWTQLSSLIGSQKGDKFRRFAQGLTLDHLVYLANRQLERLHGRYLLNRKAGEELALEVVDTWQADVVRDTKTLSGGESFLVSLALALALSDLVSHKTSIDSLFLDEGFGTLDGETLETALDALDHLNASGKMIGVISHIEALKERIPTQINVKKGNGLGYSTLDKRFAVIG</sequence>
<dbReference type="GO" id="GO:0006302">
    <property type="term" value="P:double-strand break repair"/>
    <property type="evidence" value="ECO:0007669"/>
    <property type="project" value="InterPro"/>
</dbReference>
<reference evidence="4" key="1">
    <citation type="submission" date="2010-04" db="EMBL/GenBank/DDBJ databases">
        <title>Complete genome sequence of Nitrosococcus halophilus Nc4, a salt-adapted, aerobic obligate ammonia-oxidizing sulfur purple bacterium.</title>
        <authorList>
            <consortium name="US DOE Joint Genome Institute"/>
            <person name="Campbell M.A."/>
            <person name="Malfatti S.A."/>
            <person name="Chain P.S.G."/>
            <person name="Heidelberg J.F."/>
            <person name="Ward B.B."/>
            <person name="Klotz M.G."/>
        </authorList>
    </citation>
    <scope>NUCLEOTIDE SEQUENCE [LARGE SCALE GENOMIC DNA]</scope>
    <source>
        <strain evidence="4">Nc4</strain>
    </source>
</reference>
<proteinExistence type="predicted"/>
<dbReference type="PANTHER" id="PTHR32114">
    <property type="entry name" value="ABC TRANSPORTER ABCH.3"/>
    <property type="match status" value="1"/>
</dbReference>
<dbReference type="STRING" id="472759.Nhal_1979"/>
<name>D5C3W5_NITHN</name>
<evidence type="ECO:0000256" key="2">
    <source>
        <dbReference type="SAM" id="MobiDB-lite"/>
    </source>
</evidence>